<keyword evidence="5 7" id="KW-1133">Transmembrane helix</keyword>
<keyword evidence="3" id="KW-1003">Cell membrane</keyword>
<sequence>MGNKTEVGLLLARITLGAIMLAHGVDKFMNLEMVVGMFTDVFELPAFLAYATAIVEVVAGAALILGLFVEGSAALVGIVMLGAIATVKWDSGFFTGWELDLALLGLAVALTFAGSRLFALTTLLKKRSHEINNNAA</sequence>
<evidence type="ECO:0000313" key="8">
    <source>
        <dbReference type="EMBL" id="MEI5906390.1"/>
    </source>
</evidence>
<feature type="transmembrane region" description="Helical" evidence="7">
    <location>
        <begin position="48"/>
        <end position="68"/>
    </location>
</feature>
<dbReference type="EMBL" id="JBBAXC010000003">
    <property type="protein sequence ID" value="MEI5906390.1"/>
    <property type="molecule type" value="Genomic_DNA"/>
</dbReference>
<organism evidence="8 9">
    <name type="scientific">Bacillus spongiae</name>
    <dbReference type="NCBI Taxonomy" id="2683610"/>
    <lineage>
        <taxon>Bacteria</taxon>
        <taxon>Bacillati</taxon>
        <taxon>Bacillota</taxon>
        <taxon>Bacilli</taxon>
        <taxon>Bacillales</taxon>
        <taxon>Bacillaceae</taxon>
        <taxon>Bacillus</taxon>
    </lineage>
</organism>
<comment type="caution">
    <text evidence="8">The sequence shown here is derived from an EMBL/GenBank/DDBJ whole genome shotgun (WGS) entry which is preliminary data.</text>
</comment>
<keyword evidence="9" id="KW-1185">Reference proteome</keyword>
<evidence type="ECO:0000256" key="4">
    <source>
        <dbReference type="ARBA" id="ARBA00022692"/>
    </source>
</evidence>
<name>A0ABU8HAP7_9BACI</name>
<dbReference type="PANTHER" id="PTHR33452">
    <property type="entry name" value="OXIDOREDUCTASE CATD-RELATED"/>
    <property type="match status" value="1"/>
</dbReference>
<comment type="subcellular location">
    <subcellularLocation>
        <location evidence="1">Cell membrane</location>
        <topology evidence="1">Multi-pass membrane protein</topology>
    </subcellularLocation>
</comment>
<feature type="transmembrane region" description="Helical" evidence="7">
    <location>
        <begin position="73"/>
        <end position="89"/>
    </location>
</feature>
<dbReference type="Proteomes" id="UP001312865">
    <property type="component" value="Unassembled WGS sequence"/>
</dbReference>
<reference evidence="8 9" key="1">
    <citation type="journal article" date="2018" name="J. Microbiol.">
        <title>Bacillus spongiae sp. nov., isolated from sponge of Jeju Island.</title>
        <authorList>
            <person name="Lee G.E."/>
            <person name="Im W.T."/>
            <person name="Park J.S."/>
        </authorList>
    </citation>
    <scope>NUCLEOTIDE SEQUENCE [LARGE SCALE GENOMIC DNA]</scope>
    <source>
        <strain evidence="8 9">135PIL107-10</strain>
    </source>
</reference>
<feature type="transmembrane region" description="Helical" evidence="7">
    <location>
        <begin position="101"/>
        <end position="124"/>
    </location>
</feature>
<evidence type="ECO:0000256" key="3">
    <source>
        <dbReference type="ARBA" id="ARBA00022475"/>
    </source>
</evidence>
<evidence type="ECO:0000256" key="2">
    <source>
        <dbReference type="ARBA" id="ARBA00006679"/>
    </source>
</evidence>
<proteinExistence type="inferred from homology"/>
<protein>
    <submittedName>
        <fullName evidence="8">DoxX family protein</fullName>
    </submittedName>
</protein>
<keyword evidence="4 7" id="KW-0812">Transmembrane</keyword>
<dbReference type="RefSeq" id="WP_336585823.1">
    <property type="nucleotide sequence ID" value="NZ_JBBAXC010000003.1"/>
</dbReference>
<dbReference type="Pfam" id="PF07681">
    <property type="entry name" value="DoxX"/>
    <property type="match status" value="1"/>
</dbReference>
<evidence type="ECO:0000256" key="7">
    <source>
        <dbReference type="SAM" id="Phobius"/>
    </source>
</evidence>
<comment type="similarity">
    <text evidence="2">Belongs to the DoxX family.</text>
</comment>
<accession>A0ABU8HAP7</accession>
<dbReference type="InterPro" id="IPR032808">
    <property type="entry name" value="DoxX"/>
</dbReference>
<keyword evidence="6 7" id="KW-0472">Membrane</keyword>
<gene>
    <name evidence="8" type="ORF">WAK64_04895</name>
</gene>
<dbReference type="PANTHER" id="PTHR33452:SF1">
    <property type="entry name" value="INNER MEMBRANE PROTEIN YPHA-RELATED"/>
    <property type="match status" value="1"/>
</dbReference>
<evidence type="ECO:0000256" key="5">
    <source>
        <dbReference type="ARBA" id="ARBA00022989"/>
    </source>
</evidence>
<evidence type="ECO:0000313" key="9">
    <source>
        <dbReference type="Proteomes" id="UP001312865"/>
    </source>
</evidence>
<dbReference type="InterPro" id="IPR051907">
    <property type="entry name" value="DoxX-like_oxidoreductase"/>
</dbReference>
<evidence type="ECO:0000256" key="1">
    <source>
        <dbReference type="ARBA" id="ARBA00004651"/>
    </source>
</evidence>
<evidence type="ECO:0000256" key="6">
    <source>
        <dbReference type="ARBA" id="ARBA00023136"/>
    </source>
</evidence>